<dbReference type="OrthoDB" id="2349272at2759"/>
<gene>
    <name evidence="2" type="ORF">H4R26_001846</name>
</gene>
<feature type="chain" id="PRO_5040930970" evidence="1">
    <location>
        <begin position="18"/>
        <end position="220"/>
    </location>
</feature>
<dbReference type="AlphaFoldDB" id="A0A9W8BL30"/>
<dbReference type="EMBL" id="JANBQF010000092">
    <property type="protein sequence ID" value="KAJ2005626.1"/>
    <property type="molecule type" value="Genomic_DNA"/>
</dbReference>
<accession>A0A9W8BL30</accession>
<evidence type="ECO:0000256" key="1">
    <source>
        <dbReference type="SAM" id="SignalP"/>
    </source>
</evidence>
<feature type="signal peptide" evidence="1">
    <location>
        <begin position="1"/>
        <end position="17"/>
    </location>
</feature>
<sequence>MLIGSVAVLVAAMQGASLPCGPVLLPDLNLGFVSGSKPDYCSKGSKGAPASECATNRDAVISIDAAIKKYKVARRGEIVAIVAWMMYESDGWKYSINRVPGVPGQGTRCMMQWPYVHEYAKLLHPEEFAKLIGTSASNPESAPDDVKKSILELVLSNNDSFGAGFWFLANKSPTYFNKTTKLRDGNLEDFKDYITNYIKGTWDSGRDTIWHAMNSTLKLV</sequence>
<keyword evidence="3" id="KW-1185">Reference proteome</keyword>
<proteinExistence type="predicted"/>
<name>A0A9W8BL30_9FUNG</name>
<comment type="caution">
    <text evidence="2">The sequence shown here is derived from an EMBL/GenBank/DDBJ whole genome shotgun (WGS) entry which is preliminary data.</text>
</comment>
<dbReference type="Proteomes" id="UP001150907">
    <property type="component" value="Unassembled WGS sequence"/>
</dbReference>
<organism evidence="2 3">
    <name type="scientific">Coemansia thaxteri</name>
    <dbReference type="NCBI Taxonomy" id="2663907"/>
    <lineage>
        <taxon>Eukaryota</taxon>
        <taxon>Fungi</taxon>
        <taxon>Fungi incertae sedis</taxon>
        <taxon>Zoopagomycota</taxon>
        <taxon>Kickxellomycotina</taxon>
        <taxon>Kickxellomycetes</taxon>
        <taxon>Kickxellales</taxon>
        <taxon>Kickxellaceae</taxon>
        <taxon>Coemansia</taxon>
    </lineage>
</organism>
<protein>
    <submittedName>
        <fullName evidence="2">Uncharacterized protein</fullName>
    </submittedName>
</protein>
<evidence type="ECO:0000313" key="2">
    <source>
        <dbReference type="EMBL" id="KAJ2005626.1"/>
    </source>
</evidence>
<keyword evidence="1" id="KW-0732">Signal</keyword>
<evidence type="ECO:0000313" key="3">
    <source>
        <dbReference type="Proteomes" id="UP001150907"/>
    </source>
</evidence>
<reference evidence="2" key="1">
    <citation type="submission" date="2022-07" db="EMBL/GenBank/DDBJ databases">
        <title>Phylogenomic reconstructions and comparative analyses of Kickxellomycotina fungi.</title>
        <authorList>
            <person name="Reynolds N.K."/>
            <person name="Stajich J.E."/>
            <person name="Barry K."/>
            <person name="Grigoriev I.V."/>
            <person name="Crous P."/>
            <person name="Smith M.E."/>
        </authorList>
    </citation>
    <scope>NUCLEOTIDE SEQUENCE</scope>
    <source>
        <strain evidence="2">IMI 214461</strain>
    </source>
</reference>